<dbReference type="Proteomes" id="UP000664859">
    <property type="component" value="Unassembled WGS sequence"/>
</dbReference>
<dbReference type="PANTHER" id="PTHR45752:SF195">
    <property type="entry name" value="LEUCINE-RICH REPEAT (LRR) FAMILY PROTEIN-RELATED"/>
    <property type="match status" value="1"/>
</dbReference>
<sequence length="648" mass="67728">MLGDIVSPAFDVGDHLPIAFGVVSRCGKLMPLMLVVATTHRMRGCGSGGALLLSWGILRGGPGLFENASLCVPLIFTALAKYAGKHHEAGGLGGAAQQLTLPPSGRQCISTLRIRRALMKSGQGAQMMAAAGYGSRASAAAASAPAGAAVAIAAAWLMAWPREAASPSAAADYSGSDCDSKSESESGADFDVADTTGMMDVDAEPDDNNDRWGAEAHSFGALGQNSHGNGSQTTRQRTAMALHTGEGLRSAAPYSNSSYLPPATFNERDHAEQCAAALHVVAQVGGNSGVQQMMLGLMHDSASRFVALYTVAAGSPPPVGHVLPPSAAVWSTPEQQLEDTMSVHSGARFYTMRGRTAAARGDLGCIYVDYVRLLRTYVQHGSGANGIFFEPFIDQYMTEDTDGAAVTAPVYNVREIEDGADATGAYLPPGLAVGELDVVISGSWPDGGGPTWIERVLSSTRAGALKFFSIGTEDFATMAAVPLPAGITELGLLCVGCDEEPDHHPPLQVPDSVTELHLSGVPLRKVHAPLSLASLRLHYCSAFTRLHEAFGDMTALERLDVVECAALSELPESIGNLKSLTSFGLIICHSLTSLPESFGGMTALTSVDLNECESLKSLPESLSCLTALTTLNLIDCQSLMSLPDSFGN</sequence>
<dbReference type="EMBL" id="JAFCMP010000005">
    <property type="protein sequence ID" value="KAG5192471.1"/>
    <property type="molecule type" value="Genomic_DNA"/>
</dbReference>
<comment type="caution">
    <text evidence="2">The sequence shown here is derived from an EMBL/GenBank/DDBJ whole genome shotgun (WGS) entry which is preliminary data.</text>
</comment>
<dbReference type="InterPro" id="IPR032675">
    <property type="entry name" value="LRR_dom_sf"/>
</dbReference>
<name>A0A835ZEU6_9STRA</name>
<gene>
    <name evidence="2" type="ORF">JKP88DRAFT_293180</name>
</gene>
<accession>A0A835ZEU6</accession>
<dbReference type="Gene3D" id="3.80.10.10">
    <property type="entry name" value="Ribonuclease Inhibitor"/>
    <property type="match status" value="1"/>
</dbReference>
<dbReference type="InterPro" id="IPR050715">
    <property type="entry name" value="LRR-SigEffector_domain"/>
</dbReference>
<dbReference type="AlphaFoldDB" id="A0A835ZEU6"/>
<evidence type="ECO:0000313" key="2">
    <source>
        <dbReference type="EMBL" id="KAG5192471.1"/>
    </source>
</evidence>
<proteinExistence type="predicted"/>
<dbReference type="PANTHER" id="PTHR45752">
    <property type="entry name" value="LEUCINE-RICH REPEAT-CONTAINING"/>
    <property type="match status" value="1"/>
</dbReference>
<dbReference type="SUPFAM" id="SSF52047">
    <property type="entry name" value="RNI-like"/>
    <property type="match status" value="1"/>
</dbReference>
<keyword evidence="3" id="KW-1185">Reference proteome</keyword>
<evidence type="ECO:0000256" key="1">
    <source>
        <dbReference type="SAM" id="MobiDB-lite"/>
    </source>
</evidence>
<protein>
    <submittedName>
        <fullName evidence="2">Uncharacterized protein</fullName>
    </submittedName>
</protein>
<reference evidence="2" key="1">
    <citation type="submission" date="2021-02" db="EMBL/GenBank/DDBJ databases">
        <title>First Annotated Genome of the Yellow-green Alga Tribonema minus.</title>
        <authorList>
            <person name="Mahan K.M."/>
        </authorList>
    </citation>
    <scope>NUCLEOTIDE SEQUENCE</scope>
    <source>
        <strain evidence="2">UTEX B ZZ1240</strain>
    </source>
</reference>
<dbReference type="OrthoDB" id="1054189at2759"/>
<organism evidence="2 3">
    <name type="scientific">Tribonema minus</name>
    <dbReference type="NCBI Taxonomy" id="303371"/>
    <lineage>
        <taxon>Eukaryota</taxon>
        <taxon>Sar</taxon>
        <taxon>Stramenopiles</taxon>
        <taxon>Ochrophyta</taxon>
        <taxon>PX clade</taxon>
        <taxon>Xanthophyceae</taxon>
        <taxon>Tribonematales</taxon>
        <taxon>Tribonemataceae</taxon>
        <taxon>Tribonema</taxon>
    </lineage>
</organism>
<feature type="region of interest" description="Disordered" evidence="1">
    <location>
        <begin position="169"/>
        <end position="193"/>
    </location>
</feature>
<evidence type="ECO:0000313" key="3">
    <source>
        <dbReference type="Proteomes" id="UP000664859"/>
    </source>
</evidence>